<evidence type="ECO:0000313" key="9">
    <source>
        <dbReference type="EMBL" id="AFC25325.1"/>
    </source>
</evidence>
<keyword evidence="7" id="KW-0998">Cell outer membrane</keyword>
<keyword evidence="10" id="KW-1185">Reference proteome</keyword>
<evidence type="ECO:0000256" key="4">
    <source>
        <dbReference type="ARBA" id="ARBA00022692"/>
    </source>
</evidence>
<dbReference type="GO" id="GO:0009279">
    <property type="term" value="C:cell outer membrane"/>
    <property type="evidence" value="ECO:0007669"/>
    <property type="project" value="UniProtKB-SubCell"/>
</dbReference>
<comment type="subcellular location">
    <subcellularLocation>
        <location evidence="1">Cell outer membrane</location>
        <topology evidence="1">Multi-pass membrane protein</topology>
    </subcellularLocation>
</comment>
<sequence length="508" mass="56071">MNKFSLFVFFSIFSSALMAQISSDALLFSERLQPNTARGMAVGGALGALGADMSSLNGNPAGLAVYRGSEFSISPGLQFANIQSQFLADSTLPRSSNNRLSFNLGSVGLVLAQEQTTDWRFVNFGVSFGKIASFNRTYSFSGTSTGSRIINFTQEANAANAVPDDLDPFEERLAWDAYFIDNPGGGTDYVGSVVDSNRAYIQKSQLVRQSGGINELNIALAGNYKNRLYIGGSLGITFLNFRDFRSYSEEEPTGNMDFKRLNFDEIRTVKGTGINLKLGLIYRVNKRLRVGLSMHTPTAMNLTENLDTELSGAVVWNDTLRETSATEPWVSPTAEYKQDFFSPWVFALSMGHTFGGKTDPIKGYLGIDGEYINYAGSSYALQASDENATAGDQAFIDAVNNAITDTYQGAYRLRVGGEIAINSLRLRAGYRLQSSPYLDQVKGVNDLRHDITAGFGFRQEHVFFDLSYMRSIRDFEYSPYYATSSYNNPRTSNSETIGLFMMTLGFRF</sequence>
<evidence type="ECO:0000256" key="8">
    <source>
        <dbReference type="SAM" id="SignalP"/>
    </source>
</evidence>
<dbReference type="HOGENOM" id="CLU_034649_0_0_10"/>
<dbReference type="OrthoDB" id="9765571at2"/>
<evidence type="ECO:0000256" key="6">
    <source>
        <dbReference type="ARBA" id="ARBA00023136"/>
    </source>
</evidence>
<dbReference type="Gene3D" id="2.40.160.60">
    <property type="entry name" value="Outer membrane protein transport protein (OMPP1/FadL/TodX)"/>
    <property type="match status" value="1"/>
</dbReference>
<dbReference type="STRING" id="984262.SGRA_2597"/>
<name>H6L6S9_SAPGL</name>
<keyword evidence="3" id="KW-1134">Transmembrane beta strand</keyword>
<keyword evidence="6" id="KW-0472">Membrane</keyword>
<comment type="similarity">
    <text evidence="2">Belongs to the OmpP1/FadL family.</text>
</comment>
<keyword evidence="5 8" id="KW-0732">Signal</keyword>
<dbReference type="RefSeq" id="WP_015692936.1">
    <property type="nucleotide sequence ID" value="NC_016940.1"/>
</dbReference>
<dbReference type="InterPro" id="IPR005017">
    <property type="entry name" value="OMPP1/FadL/TodX"/>
</dbReference>
<dbReference type="KEGG" id="sgn:SGRA_2597"/>
<evidence type="ECO:0000256" key="7">
    <source>
        <dbReference type="ARBA" id="ARBA00023237"/>
    </source>
</evidence>
<evidence type="ECO:0000256" key="2">
    <source>
        <dbReference type="ARBA" id="ARBA00008163"/>
    </source>
</evidence>
<gene>
    <name evidence="9" type="ordered locus">SGRA_2597</name>
</gene>
<accession>H6L6S9</accession>
<evidence type="ECO:0000313" key="10">
    <source>
        <dbReference type="Proteomes" id="UP000007519"/>
    </source>
</evidence>
<dbReference type="AlphaFoldDB" id="H6L6S9"/>
<dbReference type="SUPFAM" id="SSF56935">
    <property type="entry name" value="Porins"/>
    <property type="match status" value="1"/>
</dbReference>
<evidence type="ECO:0000256" key="5">
    <source>
        <dbReference type="ARBA" id="ARBA00022729"/>
    </source>
</evidence>
<dbReference type="EMBL" id="CP002831">
    <property type="protein sequence ID" value="AFC25325.1"/>
    <property type="molecule type" value="Genomic_DNA"/>
</dbReference>
<dbReference type="Proteomes" id="UP000007519">
    <property type="component" value="Chromosome"/>
</dbReference>
<dbReference type="PANTHER" id="PTHR35093:SF8">
    <property type="entry name" value="OUTER MEMBRANE PROTEIN NMB0088-RELATED"/>
    <property type="match status" value="1"/>
</dbReference>
<dbReference type="PANTHER" id="PTHR35093">
    <property type="entry name" value="OUTER MEMBRANE PROTEIN NMB0088-RELATED"/>
    <property type="match status" value="1"/>
</dbReference>
<feature type="chain" id="PRO_5003604116" evidence="8">
    <location>
        <begin position="20"/>
        <end position="508"/>
    </location>
</feature>
<protein>
    <submittedName>
        <fullName evidence="9">Aromatic hydrocarbon degradation membrane protein</fullName>
    </submittedName>
</protein>
<evidence type="ECO:0000256" key="3">
    <source>
        <dbReference type="ARBA" id="ARBA00022452"/>
    </source>
</evidence>
<dbReference type="GO" id="GO:0015483">
    <property type="term" value="F:long-chain fatty acid transporting porin activity"/>
    <property type="evidence" value="ECO:0007669"/>
    <property type="project" value="TreeGrafter"/>
</dbReference>
<feature type="signal peptide" evidence="8">
    <location>
        <begin position="1"/>
        <end position="19"/>
    </location>
</feature>
<reference evidence="9 10" key="1">
    <citation type="journal article" date="2012" name="Stand. Genomic Sci.">
        <title>Complete genome sequencing and analysis of Saprospira grandis str. Lewin, a predatory marine bacterium.</title>
        <authorList>
            <person name="Saw J.H."/>
            <person name="Yuryev A."/>
            <person name="Kanbe M."/>
            <person name="Hou S."/>
            <person name="Young A.G."/>
            <person name="Aizawa S."/>
            <person name="Alam M."/>
        </authorList>
    </citation>
    <scope>NUCLEOTIDE SEQUENCE [LARGE SCALE GENOMIC DNA]</scope>
    <source>
        <strain evidence="9 10">Lewin</strain>
    </source>
</reference>
<dbReference type="eggNOG" id="COG2067">
    <property type="taxonomic scope" value="Bacteria"/>
</dbReference>
<organism evidence="9 10">
    <name type="scientific">Saprospira grandis (strain Lewin)</name>
    <dbReference type="NCBI Taxonomy" id="984262"/>
    <lineage>
        <taxon>Bacteria</taxon>
        <taxon>Pseudomonadati</taxon>
        <taxon>Bacteroidota</taxon>
        <taxon>Saprospiria</taxon>
        <taxon>Saprospirales</taxon>
        <taxon>Saprospiraceae</taxon>
        <taxon>Saprospira</taxon>
    </lineage>
</organism>
<proteinExistence type="inferred from homology"/>
<evidence type="ECO:0000256" key="1">
    <source>
        <dbReference type="ARBA" id="ARBA00004571"/>
    </source>
</evidence>
<keyword evidence="4" id="KW-0812">Transmembrane</keyword>